<accession>A0A3P8I2J0</accession>
<protein>
    <submittedName>
        <fullName evidence="1">Uncharacterized protein</fullName>
    </submittedName>
</protein>
<gene>
    <name evidence="1" type="ORF">SMTD_LOCUS9973</name>
</gene>
<proteinExistence type="predicted"/>
<reference evidence="1 2" key="1">
    <citation type="submission" date="2018-11" db="EMBL/GenBank/DDBJ databases">
        <authorList>
            <consortium name="Pathogen Informatics"/>
        </authorList>
    </citation>
    <scope>NUCLEOTIDE SEQUENCE [LARGE SCALE GENOMIC DNA]</scope>
    <source>
        <strain>Denwood</strain>
        <strain evidence="2">Zambia</strain>
    </source>
</reference>
<organism evidence="1 2">
    <name type="scientific">Schistosoma mattheei</name>
    <dbReference type="NCBI Taxonomy" id="31246"/>
    <lineage>
        <taxon>Eukaryota</taxon>
        <taxon>Metazoa</taxon>
        <taxon>Spiralia</taxon>
        <taxon>Lophotrochozoa</taxon>
        <taxon>Platyhelminthes</taxon>
        <taxon>Trematoda</taxon>
        <taxon>Digenea</taxon>
        <taxon>Strigeidida</taxon>
        <taxon>Schistosomatoidea</taxon>
        <taxon>Schistosomatidae</taxon>
        <taxon>Schistosoma</taxon>
    </lineage>
</organism>
<dbReference type="AlphaFoldDB" id="A0A3P8I2J0"/>
<keyword evidence="2" id="KW-1185">Reference proteome</keyword>
<sequence length="53" mass="5640">MAASYKRFCSISDRVNLLKSVSINFPGTALKCSAICAVDGGGLFKLKALNDFP</sequence>
<name>A0A3P8I2J0_9TREM</name>
<evidence type="ECO:0000313" key="1">
    <source>
        <dbReference type="EMBL" id="VDP52329.1"/>
    </source>
</evidence>
<evidence type="ECO:0000313" key="2">
    <source>
        <dbReference type="Proteomes" id="UP000269396"/>
    </source>
</evidence>
<dbReference type="EMBL" id="UZAL01030149">
    <property type="protein sequence ID" value="VDP52329.1"/>
    <property type="molecule type" value="Genomic_DNA"/>
</dbReference>
<dbReference type="Proteomes" id="UP000269396">
    <property type="component" value="Unassembled WGS sequence"/>
</dbReference>